<dbReference type="RefSeq" id="WP_141176344.1">
    <property type="nucleotide sequence ID" value="NZ_JBHUFX010000002.1"/>
</dbReference>
<dbReference type="SUPFAM" id="SSF48008">
    <property type="entry name" value="GntR ligand-binding domain-like"/>
    <property type="match status" value="1"/>
</dbReference>
<evidence type="ECO:0000256" key="3">
    <source>
        <dbReference type="ARBA" id="ARBA00023163"/>
    </source>
</evidence>
<dbReference type="Gene3D" id="1.20.120.530">
    <property type="entry name" value="GntR ligand-binding domain-like"/>
    <property type="match status" value="1"/>
</dbReference>
<dbReference type="Pfam" id="PF07729">
    <property type="entry name" value="FCD"/>
    <property type="match status" value="1"/>
</dbReference>
<dbReference type="Pfam" id="PF00392">
    <property type="entry name" value="GntR"/>
    <property type="match status" value="1"/>
</dbReference>
<dbReference type="InterPro" id="IPR008920">
    <property type="entry name" value="TF_FadR/GntR_C"/>
</dbReference>
<dbReference type="GO" id="GO:0003700">
    <property type="term" value="F:DNA-binding transcription factor activity"/>
    <property type="evidence" value="ECO:0007669"/>
    <property type="project" value="InterPro"/>
</dbReference>
<dbReference type="PROSITE" id="PS50949">
    <property type="entry name" value="HTH_GNTR"/>
    <property type="match status" value="1"/>
</dbReference>
<dbReference type="Gene3D" id="1.10.10.10">
    <property type="entry name" value="Winged helix-like DNA-binding domain superfamily/Winged helix DNA-binding domain"/>
    <property type="match status" value="1"/>
</dbReference>
<protein>
    <submittedName>
        <fullName evidence="5">FadR family transcriptional regulator</fullName>
    </submittedName>
</protein>
<evidence type="ECO:0000256" key="2">
    <source>
        <dbReference type="ARBA" id="ARBA00023125"/>
    </source>
</evidence>
<evidence type="ECO:0000313" key="5">
    <source>
        <dbReference type="EMBL" id="TPW42000.1"/>
    </source>
</evidence>
<comment type="caution">
    <text evidence="5">The sequence shown here is derived from an EMBL/GenBank/DDBJ whole genome shotgun (WGS) entry which is preliminary data.</text>
</comment>
<keyword evidence="6" id="KW-1185">Reference proteome</keyword>
<evidence type="ECO:0000259" key="4">
    <source>
        <dbReference type="PROSITE" id="PS50949"/>
    </source>
</evidence>
<dbReference type="InterPro" id="IPR011711">
    <property type="entry name" value="GntR_C"/>
</dbReference>
<name>A0A506V9N6_9GAMM</name>
<keyword evidence="2" id="KW-0238">DNA-binding</keyword>
<organism evidence="5 6">
    <name type="scientific">Mixta tenebrionis</name>
    <dbReference type="NCBI Taxonomy" id="2562439"/>
    <lineage>
        <taxon>Bacteria</taxon>
        <taxon>Pseudomonadati</taxon>
        <taxon>Pseudomonadota</taxon>
        <taxon>Gammaproteobacteria</taxon>
        <taxon>Enterobacterales</taxon>
        <taxon>Erwiniaceae</taxon>
        <taxon>Mixta</taxon>
    </lineage>
</organism>
<dbReference type="PRINTS" id="PR00035">
    <property type="entry name" value="HTHGNTR"/>
</dbReference>
<dbReference type="EMBL" id="VHQI01000006">
    <property type="protein sequence ID" value="TPW42000.1"/>
    <property type="molecule type" value="Genomic_DNA"/>
</dbReference>
<dbReference type="GO" id="GO:0003677">
    <property type="term" value="F:DNA binding"/>
    <property type="evidence" value="ECO:0007669"/>
    <property type="project" value="UniProtKB-KW"/>
</dbReference>
<feature type="domain" description="HTH gntR-type" evidence="4">
    <location>
        <begin position="9"/>
        <end position="77"/>
    </location>
</feature>
<dbReference type="AlphaFoldDB" id="A0A506V9N6"/>
<keyword evidence="3" id="KW-0804">Transcription</keyword>
<dbReference type="OrthoDB" id="5450856at2"/>
<dbReference type="InterPro" id="IPR000524">
    <property type="entry name" value="Tscrpt_reg_HTH_GntR"/>
</dbReference>
<reference evidence="5 6" key="1">
    <citation type="submission" date="2019-06" db="EMBL/GenBank/DDBJ databases">
        <authorList>
            <person name="Yang Y."/>
        </authorList>
    </citation>
    <scope>NUCLEOTIDE SEQUENCE [LARGE SCALE GENOMIC DNA]</scope>
    <source>
        <strain evidence="5 6">BIT-26</strain>
    </source>
</reference>
<keyword evidence="1" id="KW-0805">Transcription regulation</keyword>
<dbReference type="SUPFAM" id="SSF46785">
    <property type="entry name" value="Winged helix' DNA-binding domain"/>
    <property type="match status" value="1"/>
</dbReference>
<proteinExistence type="predicted"/>
<dbReference type="InterPro" id="IPR036390">
    <property type="entry name" value="WH_DNA-bd_sf"/>
</dbReference>
<dbReference type="InterPro" id="IPR036388">
    <property type="entry name" value="WH-like_DNA-bd_sf"/>
</dbReference>
<dbReference type="CDD" id="cd07377">
    <property type="entry name" value="WHTH_GntR"/>
    <property type="match status" value="1"/>
</dbReference>
<dbReference type="PANTHER" id="PTHR43537">
    <property type="entry name" value="TRANSCRIPTIONAL REGULATOR, GNTR FAMILY"/>
    <property type="match status" value="1"/>
</dbReference>
<dbReference type="PANTHER" id="PTHR43537:SF5">
    <property type="entry name" value="UXU OPERON TRANSCRIPTIONAL REGULATOR"/>
    <property type="match status" value="1"/>
</dbReference>
<dbReference type="Proteomes" id="UP000319523">
    <property type="component" value="Unassembled WGS sequence"/>
</dbReference>
<accession>A0A506V9N6</accession>
<gene>
    <name evidence="5" type="ORF">FKM52_11640</name>
</gene>
<evidence type="ECO:0000256" key="1">
    <source>
        <dbReference type="ARBA" id="ARBA00023015"/>
    </source>
</evidence>
<dbReference type="SMART" id="SM00895">
    <property type="entry name" value="FCD"/>
    <property type="match status" value="1"/>
</dbReference>
<evidence type="ECO:0000313" key="6">
    <source>
        <dbReference type="Proteomes" id="UP000319523"/>
    </source>
</evidence>
<dbReference type="SMART" id="SM00345">
    <property type="entry name" value="HTH_GNTR"/>
    <property type="match status" value="1"/>
</dbReference>
<sequence length="232" mass="26525">MTLPAVKTERLYRQISALLSAAIARGDFAPGTPLPPERELARQLNVSRSSVREALIALEVTGWVVIRSGNGVLVADPLPIQQQEQTETFSLRDLIKARQHFEALTAELAARYGSEEQRRELRAVAARLALHEINDAAFLEQDRRFHLLISEMSGNEVLRDMMAWLWNLRKNQRFLLLESHFADRDFPRELNHDHQLIAQAIIDQNPALARDSMALHLQHVYDHLFPESELTL</sequence>